<dbReference type="Proteomes" id="UP001168821">
    <property type="component" value="Unassembled WGS sequence"/>
</dbReference>
<dbReference type="InterPro" id="IPR047115">
    <property type="entry name" value="ARSB"/>
</dbReference>
<keyword evidence="4" id="KW-0378">Hydrolase</keyword>
<name>A0AA38I1N7_9CUCU</name>
<evidence type="ECO:0000256" key="6">
    <source>
        <dbReference type="ARBA" id="ARBA00023180"/>
    </source>
</evidence>
<dbReference type="SUPFAM" id="SSF53649">
    <property type="entry name" value="Alkaline phosphatase-like"/>
    <property type="match status" value="1"/>
</dbReference>
<keyword evidence="10" id="KW-1185">Reference proteome</keyword>
<comment type="caution">
    <text evidence="9">The sequence shown here is derived from an EMBL/GenBank/DDBJ whole genome shotgun (WGS) entry which is preliminary data.</text>
</comment>
<dbReference type="PANTHER" id="PTHR10342:SF273">
    <property type="entry name" value="RE14504P"/>
    <property type="match status" value="1"/>
</dbReference>
<keyword evidence="7" id="KW-0732">Signal</keyword>
<protein>
    <recommendedName>
        <fullName evidence="8">Sulfatase N-terminal domain-containing protein</fullName>
    </recommendedName>
</protein>
<evidence type="ECO:0000256" key="7">
    <source>
        <dbReference type="SAM" id="SignalP"/>
    </source>
</evidence>
<evidence type="ECO:0000259" key="8">
    <source>
        <dbReference type="Pfam" id="PF00884"/>
    </source>
</evidence>
<evidence type="ECO:0000256" key="3">
    <source>
        <dbReference type="ARBA" id="ARBA00022723"/>
    </source>
</evidence>
<keyword evidence="3" id="KW-0479">Metal-binding</keyword>
<dbReference type="GO" id="GO:0008484">
    <property type="term" value="F:sulfuric ester hydrolase activity"/>
    <property type="evidence" value="ECO:0007669"/>
    <property type="project" value="InterPro"/>
</dbReference>
<sequence length="568" mass="63957">MKSVLLATLFLLLIQIQKSTPSCRKRRLKPNIIVIIGDDVGHNDFSLHGSNQIPTPNIDALGYNGIVLDRYYVQNSCTPSRAAFLTGNYPIRSGLQGVPIVAGTNRSLPVDMPIMPQFLKKLGYKTHIVGKWHLGSNYRSRTPTERGFDTHFGYWNGFLGYFDYFTDFNNTKVEGFDLHDGFETVWRDMGQYATNLFTRKALEVIDNHDTRNPLFLMVTHLAAHAGRDGVELGVPNRTLTDLKYSYIQNPRRRLFADVVNLLDDSVGQIVQRLLHRNMLENSIVLFFSDNGAPTVGPYANSGSNWPLRGIKLTNFEGAIRGTGVIFSPLLKKRRYVNSKFIHVSDWLPTLYAAAGGNVRDLGHIDGVNQWNTLSQDAPSPRSEILVNIDEVENTTSIITHNGRYKVLTGAFLNGTKDSYFGESGRGTEVPPYNITRVIHSDTNQAIQKITNAPITEHQIVFTRAQVDLAWCRNANYTPFLNCSNACLFDLEKDPCETTNIIDEQPDLGRLLLRRIEEFSVFLVPQGNLTVDPDSNPQRFGNTWCTWLDDSWCVKTPNNTNLTPNNVNI</sequence>
<dbReference type="AlphaFoldDB" id="A0AA38I1N7"/>
<dbReference type="InterPro" id="IPR024607">
    <property type="entry name" value="Sulfatase_CS"/>
</dbReference>
<comment type="similarity">
    <text evidence="2">Belongs to the sulfatase family.</text>
</comment>
<keyword evidence="6" id="KW-0325">Glycoprotein</keyword>
<feature type="domain" description="Sulfatase N-terminal" evidence="8">
    <location>
        <begin position="30"/>
        <end position="355"/>
    </location>
</feature>
<evidence type="ECO:0000256" key="4">
    <source>
        <dbReference type="ARBA" id="ARBA00022801"/>
    </source>
</evidence>
<dbReference type="GO" id="GO:0046872">
    <property type="term" value="F:metal ion binding"/>
    <property type="evidence" value="ECO:0007669"/>
    <property type="project" value="UniProtKB-KW"/>
</dbReference>
<evidence type="ECO:0000313" key="9">
    <source>
        <dbReference type="EMBL" id="KAJ3648883.1"/>
    </source>
</evidence>
<reference evidence="9" key="1">
    <citation type="journal article" date="2023" name="G3 (Bethesda)">
        <title>Whole genome assemblies of Zophobas morio and Tenebrio molitor.</title>
        <authorList>
            <person name="Kaur S."/>
            <person name="Stinson S.A."/>
            <person name="diCenzo G.C."/>
        </authorList>
    </citation>
    <scope>NUCLEOTIDE SEQUENCE</scope>
    <source>
        <strain evidence="9">QUZm001</strain>
    </source>
</reference>
<keyword evidence="5" id="KW-0106">Calcium</keyword>
<dbReference type="EMBL" id="JALNTZ010000006">
    <property type="protein sequence ID" value="KAJ3648883.1"/>
    <property type="molecule type" value="Genomic_DNA"/>
</dbReference>
<organism evidence="9 10">
    <name type="scientific">Zophobas morio</name>
    <dbReference type="NCBI Taxonomy" id="2755281"/>
    <lineage>
        <taxon>Eukaryota</taxon>
        <taxon>Metazoa</taxon>
        <taxon>Ecdysozoa</taxon>
        <taxon>Arthropoda</taxon>
        <taxon>Hexapoda</taxon>
        <taxon>Insecta</taxon>
        <taxon>Pterygota</taxon>
        <taxon>Neoptera</taxon>
        <taxon>Endopterygota</taxon>
        <taxon>Coleoptera</taxon>
        <taxon>Polyphaga</taxon>
        <taxon>Cucujiformia</taxon>
        <taxon>Tenebrionidae</taxon>
        <taxon>Zophobas</taxon>
    </lineage>
</organism>
<comment type="cofactor">
    <cofactor evidence="1">
        <name>Ca(2+)</name>
        <dbReference type="ChEBI" id="CHEBI:29108"/>
    </cofactor>
</comment>
<evidence type="ECO:0000256" key="2">
    <source>
        <dbReference type="ARBA" id="ARBA00008779"/>
    </source>
</evidence>
<feature type="chain" id="PRO_5041374892" description="Sulfatase N-terminal domain-containing protein" evidence="7">
    <location>
        <begin position="20"/>
        <end position="568"/>
    </location>
</feature>
<dbReference type="PANTHER" id="PTHR10342">
    <property type="entry name" value="ARYLSULFATASE"/>
    <property type="match status" value="1"/>
</dbReference>
<evidence type="ECO:0000313" key="10">
    <source>
        <dbReference type="Proteomes" id="UP001168821"/>
    </source>
</evidence>
<gene>
    <name evidence="9" type="ORF">Zmor_020652</name>
</gene>
<evidence type="ECO:0000256" key="1">
    <source>
        <dbReference type="ARBA" id="ARBA00001913"/>
    </source>
</evidence>
<dbReference type="InterPro" id="IPR017850">
    <property type="entry name" value="Alkaline_phosphatase_core_sf"/>
</dbReference>
<accession>A0AA38I1N7</accession>
<evidence type="ECO:0000256" key="5">
    <source>
        <dbReference type="ARBA" id="ARBA00022837"/>
    </source>
</evidence>
<dbReference type="Pfam" id="PF00884">
    <property type="entry name" value="Sulfatase"/>
    <property type="match status" value="1"/>
</dbReference>
<feature type="signal peptide" evidence="7">
    <location>
        <begin position="1"/>
        <end position="19"/>
    </location>
</feature>
<dbReference type="Gene3D" id="3.40.720.10">
    <property type="entry name" value="Alkaline Phosphatase, subunit A"/>
    <property type="match status" value="1"/>
</dbReference>
<dbReference type="PROSITE" id="PS00149">
    <property type="entry name" value="SULFATASE_2"/>
    <property type="match status" value="1"/>
</dbReference>
<proteinExistence type="inferred from homology"/>
<dbReference type="CDD" id="cd16029">
    <property type="entry name" value="4-S"/>
    <property type="match status" value="1"/>
</dbReference>
<dbReference type="InterPro" id="IPR000917">
    <property type="entry name" value="Sulfatase_N"/>
</dbReference>
<dbReference type="Gene3D" id="3.30.1120.10">
    <property type="match status" value="1"/>
</dbReference>